<accession>A0A4R2P5K3</accession>
<dbReference type="PANTHER" id="PTHR13774">
    <property type="entry name" value="PHENAZINE BIOSYNTHESIS PROTEIN"/>
    <property type="match status" value="1"/>
</dbReference>
<dbReference type="OrthoDB" id="9788221at2"/>
<evidence type="ECO:0000256" key="1">
    <source>
        <dbReference type="ARBA" id="ARBA00008270"/>
    </source>
</evidence>
<dbReference type="PANTHER" id="PTHR13774:SF17">
    <property type="entry name" value="PHENAZINE BIOSYNTHESIS-LIKE DOMAIN-CONTAINING PROTEIN"/>
    <property type="match status" value="1"/>
</dbReference>
<dbReference type="InterPro" id="IPR003719">
    <property type="entry name" value="Phenazine_PhzF-like"/>
</dbReference>
<dbReference type="Pfam" id="PF02567">
    <property type="entry name" value="PhzC-PhzF"/>
    <property type="match status" value="1"/>
</dbReference>
<sequence length="262" mass="29556">MSVRFYHINAFAKEPFSGNPACVLILEDPKSDAWMGQIAKELNQPVSAFVYKLDKEYYSLKWFTPTHELDLCGHGTLGAAHILWEKGVVSKHTALSFQTKSGSLAVDYTTEGIRMPFPADPSRATDYPETLTRALNVPFKNVERNQQRYIVELENEDSVKELKPDFELLAQLPVTGVIVTSTSSKYDFISRYFPPRIGIKEDYVTGSAHCGLAPYWSERLGKQKLRAYQASERGGEMNIELKEKDVYLTGKAITLTEGELVF</sequence>
<dbReference type="PIRSF" id="PIRSF016184">
    <property type="entry name" value="PhzC_PhzF"/>
    <property type="match status" value="1"/>
</dbReference>
<keyword evidence="2" id="KW-0413">Isomerase</keyword>
<proteinExistence type="inferred from homology"/>
<comment type="similarity">
    <text evidence="1">Belongs to the PhzF family.</text>
</comment>
<dbReference type="RefSeq" id="WP_132745736.1">
    <property type="nucleotide sequence ID" value="NZ_SLXK01000010.1"/>
</dbReference>
<comment type="caution">
    <text evidence="3">The sequence shown here is derived from an EMBL/GenBank/DDBJ whole genome shotgun (WGS) entry which is preliminary data.</text>
</comment>
<evidence type="ECO:0000256" key="2">
    <source>
        <dbReference type="ARBA" id="ARBA00023235"/>
    </source>
</evidence>
<gene>
    <name evidence="3" type="ORF">EV207_11014</name>
</gene>
<dbReference type="NCBIfam" id="TIGR00654">
    <property type="entry name" value="PhzF_family"/>
    <property type="match status" value="1"/>
</dbReference>
<dbReference type="AlphaFoldDB" id="A0A4R2P5K3"/>
<name>A0A4R2P5K3_9BACL</name>
<evidence type="ECO:0000313" key="4">
    <source>
        <dbReference type="Proteomes" id="UP000295416"/>
    </source>
</evidence>
<dbReference type="Gene3D" id="3.10.310.10">
    <property type="entry name" value="Diaminopimelate Epimerase, Chain A, domain 1"/>
    <property type="match status" value="2"/>
</dbReference>
<protein>
    <submittedName>
        <fullName evidence="3">PhzF family phenazine biosynthesis protein</fullName>
    </submittedName>
</protein>
<reference evidence="3 4" key="1">
    <citation type="submission" date="2019-03" db="EMBL/GenBank/DDBJ databases">
        <title>Genomic Encyclopedia of Type Strains, Phase IV (KMG-IV): sequencing the most valuable type-strain genomes for metagenomic binning, comparative biology and taxonomic classification.</title>
        <authorList>
            <person name="Goeker M."/>
        </authorList>
    </citation>
    <scope>NUCLEOTIDE SEQUENCE [LARGE SCALE GENOMIC DNA]</scope>
    <source>
        <strain evidence="3 4">DSM 19377</strain>
    </source>
</reference>
<dbReference type="Proteomes" id="UP000295416">
    <property type="component" value="Unassembled WGS sequence"/>
</dbReference>
<dbReference type="EMBL" id="SLXK01000010">
    <property type="protein sequence ID" value="TCP29394.1"/>
    <property type="molecule type" value="Genomic_DNA"/>
</dbReference>
<keyword evidence="4" id="KW-1185">Reference proteome</keyword>
<organism evidence="3 4">
    <name type="scientific">Scopulibacillus darangshiensis</name>
    <dbReference type="NCBI Taxonomy" id="442528"/>
    <lineage>
        <taxon>Bacteria</taxon>
        <taxon>Bacillati</taxon>
        <taxon>Bacillota</taxon>
        <taxon>Bacilli</taxon>
        <taxon>Bacillales</taxon>
        <taxon>Sporolactobacillaceae</taxon>
        <taxon>Scopulibacillus</taxon>
    </lineage>
</organism>
<dbReference type="SUPFAM" id="SSF54506">
    <property type="entry name" value="Diaminopimelate epimerase-like"/>
    <property type="match status" value="1"/>
</dbReference>
<dbReference type="GO" id="GO:0016853">
    <property type="term" value="F:isomerase activity"/>
    <property type="evidence" value="ECO:0007669"/>
    <property type="project" value="UniProtKB-KW"/>
</dbReference>
<dbReference type="GO" id="GO:0005737">
    <property type="term" value="C:cytoplasm"/>
    <property type="evidence" value="ECO:0007669"/>
    <property type="project" value="TreeGrafter"/>
</dbReference>
<evidence type="ECO:0000313" key="3">
    <source>
        <dbReference type="EMBL" id="TCP29394.1"/>
    </source>
</evidence>